<dbReference type="SUPFAM" id="SSF56784">
    <property type="entry name" value="HAD-like"/>
    <property type="match status" value="1"/>
</dbReference>
<dbReference type="Pfam" id="PF13419">
    <property type="entry name" value="HAD_2"/>
    <property type="match status" value="1"/>
</dbReference>
<dbReference type="NCBIfam" id="TIGR01509">
    <property type="entry name" value="HAD-SF-IA-v3"/>
    <property type="match status" value="1"/>
</dbReference>
<dbReference type="InterPro" id="IPR023214">
    <property type="entry name" value="HAD_sf"/>
</dbReference>
<dbReference type="RefSeq" id="WP_114029943.1">
    <property type="nucleotide sequence ID" value="NZ_QOIL01000009.1"/>
</dbReference>
<dbReference type="OrthoDB" id="9793014at2"/>
<keyword evidence="1" id="KW-0378">Hydrolase</keyword>
<dbReference type="InterPro" id="IPR050155">
    <property type="entry name" value="HAD-like_hydrolase_sf"/>
</dbReference>
<dbReference type="SFLD" id="SFLDG01135">
    <property type="entry name" value="C1.5.6:_HAD__Beta-PGM__Phospha"/>
    <property type="match status" value="1"/>
</dbReference>
<dbReference type="InterPro" id="IPR041492">
    <property type="entry name" value="HAD_2"/>
</dbReference>
<dbReference type="PANTHER" id="PTHR43434">
    <property type="entry name" value="PHOSPHOGLYCOLATE PHOSPHATASE"/>
    <property type="match status" value="1"/>
</dbReference>
<reference evidence="1 2" key="1">
    <citation type="submission" date="2018-06" db="EMBL/GenBank/DDBJ databases">
        <title>Sphaerisporangium craniellae sp. nov., isolated from a marine sponge in the South China Sea.</title>
        <authorList>
            <person name="Li L."/>
        </authorList>
    </citation>
    <scope>NUCLEOTIDE SEQUENCE [LARGE SCALE GENOMIC DNA]</scope>
    <source>
        <strain evidence="1 2">CCTCC AA 208026</strain>
    </source>
</reference>
<dbReference type="Proteomes" id="UP000253094">
    <property type="component" value="Unassembled WGS sequence"/>
</dbReference>
<dbReference type="InterPro" id="IPR006439">
    <property type="entry name" value="HAD-SF_hydro_IA"/>
</dbReference>
<proteinExistence type="predicted"/>
<dbReference type="InterPro" id="IPR023198">
    <property type="entry name" value="PGP-like_dom2"/>
</dbReference>
<dbReference type="SFLD" id="SFLDS00003">
    <property type="entry name" value="Haloacid_Dehalogenase"/>
    <property type="match status" value="1"/>
</dbReference>
<dbReference type="GO" id="GO:0005829">
    <property type="term" value="C:cytosol"/>
    <property type="evidence" value="ECO:0007669"/>
    <property type="project" value="TreeGrafter"/>
</dbReference>
<evidence type="ECO:0000313" key="1">
    <source>
        <dbReference type="EMBL" id="RCG30000.1"/>
    </source>
</evidence>
<sequence>MRRGVIFDLDGTLVDTSYLHVVAWWEAFRRRRRDVLMVDIHGAIGRADRALIDYLLPDVGEEEAQEISDAHAEAYKPRLDQVRPVPAAGELLKALADRGLTVVVATSAPKDEAERLIAITGAEDAVEVLVHAGDVERSKPHPEPVRQALDKSGIPADQAIMVGDSVWDALAARAAKTGCVGVRSGGIDSESLQDAGAEAVYKDCRDLLYHLEESPLARLLDG</sequence>
<organism evidence="1 2">
    <name type="scientific">Sphaerisporangium album</name>
    <dbReference type="NCBI Taxonomy" id="509200"/>
    <lineage>
        <taxon>Bacteria</taxon>
        <taxon>Bacillati</taxon>
        <taxon>Actinomycetota</taxon>
        <taxon>Actinomycetes</taxon>
        <taxon>Streptosporangiales</taxon>
        <taxon>Streptosporangiaceae</taxon>
        <taxon>Sphaerisporangium</taxon>
    </lineage>
</organism>
<accession>A0A367FK26</accession>
<evidence type="ECO:0000313" key="2">
    <source>
        <dbReference type="Proteomes" id="UP000253094"/>
    </source>
</evidence>
<dbReference type="InterPro" id="IPR036412">
    <property type="entry name" value="HAD-like_sf"/>
</dbReference>
<dbReference type="PANTHER" id="PTHR43434:SF16">
    <property type="entry name" value="BLL8046 PROTEIN"/>
    <property type="match status" value="1"/>
</dbReference>
<protein>
    <submittedName>
        <fullName evidence="1">HAD family hydrolase</fullName>
    </submittedName>
</protein>
<dbReference type="AlphaFoldDB" id="A0A367FK26"/>
<name>A0A367FK26_9ACTN</name>
<dbReference type="Gene3D" id="1.10.150.240">
    <property type="entry name" value="Putative phosphatase, domain 2"/>
    <property type="match status" value="1"/>
</dbReference>
<dbReference type="GO" id="GO:0008967">
    <property type="term" value="F:phosphoglycolate phosphatase activity"/>
    <property type="evidence" value="ECO:0007669"/>
    <property type="project" value="TreeGrafter"/>
</dbReference>
<dbReference type="Gene3D" id="3.40.50.1000">
    <property type="entry name" value="HAD superfamily/HAD-like"/>
    <property type="match status" value="1"/>
</dbReference>
<dbReference type="SFLD" id="SFLDG01129">
    <property type="entry name" value="C1.5:_HAD__Beta-PGM__Phosphata"/>
    <property type="match status" value="1"/>
</dbReference>
<keyword evidence="2" id="KW-1185">Reference proteome</keyword>
<comment type="caution">
    <text evidence="1">The sequence shown here is derived from an EMBL/GenBank/DDBJ whole genome shotgun (WGS) entry which is preliminary data.</text>
</comment>
<dbReference type="EMBL" id="QOIL01000009">
    <property type="protein sequence ID" value="RCG30000.1"/>
    <property type="molecule type" value="Genomic_DNA"/>
</dbReference>
<gene>
    <name evidence="1" type="ORF">DQ384_17735</name>
</gene>
<dbReference type="GO" id="GO:0006281">
    <property type="term" value="P:DNA repair"/>
    <property type="evidence" value="ECO:0007669"/>
    <property type="project" value="TreeGrafter"/>
</dbReference>
<dbReference type="PRINTS" id="PR00413">
    <property type="entry name" value="HADHALOGNASE"/>
</dbReference>